<dbReference type="Proteomes" id="UP000002985">
    <property type="component" value="Unassembled WGS sequence"/>
</dbReference>
<dbReference type="Pfam" id="PF08448">
    <property type="entry name" value="PAS_4"/>
    <property type="match status" value="1"/>
</dbReference>
<dbReference type="InterPro" id="IPR003661">
    <property type="entry name" value="HisK_dim/P_dom"/>
</dbReference>
<dbReference type="PROSITE" id="PS50109">
    <property type="entry name" value="HIS_KIN"/>
    <property type="match status" value="1"/>
</dbReference>
<dbReference type="GO" id="GO:0000155">
    <property type="term" value="F:phosphorelay sensor kinase activity"/>
    <property type="evidence" value="ECO:0007669"/>
    <property type="project" value="InterPro"/>
</dbReference>
<dbReference type="InterPro" id="IPR000700">
    <property type="entry name" value="PAS-assoc_C"/>
</dbReference>
<dbReference type="NCBIfam" id="TIGR00229">
    <property type="entry name" value="sensory_box"/>
    <property type="match status" value="1"/>
</dbReference>
<keyword evidence="8" id="KW-0902">Two-component regulatory system</keyword>
<evidence type="ECO:0000259" key="10">
    <source>
        <dbReference type="PROSITE" id="PS50112"/>
    </source>
</evidence>
<dbReference type="SUPFAM" id="SSF55874">
    <property type="entry name" value="ATPase domain of HSP90 chaperone/DNA topoisomerase II/histidine kinase"/>
    <property type="match status" value="1"/>
</dbReference>
<protein>
    <recommendedName>
        <fullName evidence="2">histidine kinase</fullName>
        <ecNumber evidence="2">2.7.13.3</ecNumber>
    </recommendedName>
</protein>
<comment type="caution">
    <text evidence="12">The sequence shown here is derived from an EMBL/GenBank/DDBJ whole genome shotgun (WGS) entry which is preliminary data.</text>
</comment>
<dbReference type="STRING" id="247490.KSU1_D0054"/>
<keyword evidence="5" id="KW-0547">Nucleotide-binding</keyword>
<dbReference type="SUPFAM" id="SSF55785">
    <property type="entry name" value="PYP-like sensor domain (PAS domain)"/>
    <property type="match status" value="1"/>
</dbReference>
<dbReference type="eggNOG" id="COG2202">
    <property type="taxonomic scope" value="Bacteria"/>
</dbReference>
<evidence type="ECO:0000256" key="5">
    <source>
        <dbReference type="ARBA" id="ARBA00022741"/>
    </source>
</evidence>
<dbReference type="InterPro" id="IPR013656">
    <property type="entry name" value="PAS_4"/>
</dbReference>
<dbReference type="Gene3D" id="1.10.287.130">
    <property type="match status" value="1"/>
</dbReference>
<dbReference type="PROSITE" id="PS50113">
    <property type="entry name" value="PAC"/>
    <property type="match status" value="1"/>
</dbReference>
<evidence type="ECO:0000256" key="2">
    <source>
        <dbReference type="ARBA" id="ARBA00012438"/>
    </source>
</evidence>
<dbReference type="eggNOG" id="COG4191">
    <property type="taxonomic scope" value="Bacteria"/>
</dbReference>
<dbReference type="InterPro" id="IPR035965">
    <property type="entry name" value="PAS-like_dom_sf"/>
</dbReference>
<keyword evidence="7" id="KW-0067">ATP-binding</keyword>
<dbReference type="CDD" id="cd00082">
    <property type="entry name" value="HisKA"/>
    <property type="match status" value="1"/>
</dbReference>
<dbReference type="InterPro" id="IPR036097">
    <property type="entry name" value="HisK_dim/P_sf"/>
</dbReference>
<dbReference type="EC" id="2.7.13.3" evidence="2"/>
<organism evidence="12 13">
    <name type="scientific">Candidatus Jettenia caeni</name>
    <dbReference type="NCBI Taxonomy" id="247490"/>
    <lineage>
        <taxon>Bacteria</taxon>
        <taxon>Pseudomonadati</taxon>
        <taxon>Planctomycetota</taxon>
        <taxon>Candidatus Brocadiia</taxon>
        <taxon>Candidatus Brocadiales</taxon>
        <taxon>Candidatus Brocadiaceae</taxon>
        <taxon>Candidatus Jettenia</taxon>
    </lineage>
</organism>
<dbReference type="CDD" id="cd00130">
    <property type="entry name" value="PAS"/>
    <property type="match status" value="1"/>
</dbReference>
<feature type="domain" description="Histidine kinase" evidence="9">
    <location>
        <begin position="149"/>
        <end position="356"/>
    </location>
</feature>
<dbReference type="Gene3D" id="3.30.450.20">
    <property type="entry name" value="PAS domain"/>
    <property type="match status" value="1"/>
</dbReference>
<proteinExistence type="predicted"/>
<keyword evidence="3" id="KW-0597">Phosphoprotein</keyword>
<dbReference type="GO" id="GO:0005524">
    <property type="term" value="F:ATP binding"/>
    <property type="evidence" value="ECO:0007669"/>
    <property type="project" value="UniProtKB-KW"/>
</dbReference>
<accession>I3INR8</accession>
<dbReference type="EMBL" id="BAFH01000004">
    <property type="protein sequence ID" value="GAB63363.1"/>
    <property type="molecule type" value="Genomic_DNA"/>
</dbReference>
<evidence type="ECO:0000313" key="13">
    <source>
        <dbReference type="Proteomes" id="UP000002985"/>
    </source>
</evidence>
<keyword evidence="6 12" id="KW-0418">Kinase</keyword>
<sequence length="365" mass="42005">MQKYKKEAFLTSENTCKLLYENLPVKIFYKDKKSIYLFCNENFARYLHIKTEEIAGKTDYDFFPKDIAKEYRKYDKEVIRSGQRKDKERRYWKDEQELIFYTIKVPVKDEKGNIIGILGMALDMTEKVKLEKDTERSRHLALLGELAAGVAHEINNPITGVINCAQILLNKSSEGSREKNLASRIIKEGDRIANIVSKLISFAQGRDVKEKTMASIHEIVSDILTLAGTQLRKDCIKIKLNIPGNLPKILVNFQEIQEVFMNLISNARYALNQKYPKSHSNKILEILAEEITMHEHKFVKTTFYNHGTGIPAYITEHGIRAKYLSYGIVNNHGGKLTIDSIEGKYTKISIILPAIREVFLLKQKK</sequence>
<evidence type="ECO:0000259" key="11">
    <source>
        <dbReference type="PROSITE" id="PS50113"/>
    </source>
</evidence>
<dbReference type="SUPFAM" id="SSF47384">
    <property type="entry name" value="Homodimeric domain of signal transducing histidine kinase"/>
    <property type="match status" value="1"/>
</dbReference>
<dbReference type="Pfam" id="PF00512">
    <property type="entry name" value="HisKA"/>
    <property type="match status" value="1"/>
</dbReference>
<dbReference type="OrthoDB" id="9815750at2"/>
<dbReference type="InterPro" id="IPR000014">
    <property type="entry name" value="PAS"/>
</dbReference>
<dbReference type="InterPro" id="IPR036890">
    <property type="entry name" value="HATPase_C_sf"/>
</dbReference>
<evidence type="ECO:0000256" key="8">
    <source>
        <dbReference type="ARBA" id="ARBA00023012"/>
    </source>
</evidence>
<gene>
    <name evidence="12" type="ORF">KSU1_D0054</name>
</gene>
<dbReference type="Gene3D" id="3.30.565.10">
    <property type="entry name" value="Histidine kinase-like ATPase, C-terminal domain"/>
    <property type="match status" value="1"/>
</dbReference>
<evidence type="ECO:0000256" key="1">
    <source>
        <dbReference type="ARBA" id="ARBA00000085"/>
    </source>
</evidence>
<dbReference type="SMART" id="SM00388">
    <property type="entry name" value="HisKA"/>
    <property type="match status" value="1"/>
</dbReference>
<reference evidence="12 13" key="1">
    <citation type="journal article" date="2012" name="FEBS Lett.">
        <title>Anammox organism KSU-1 expresses a NirK-type copper-containing nitrite reductase instead of a NirS-type with cytochrome cd1.</title>
        <authorList>
            <person name="Hira D."/>
            <person name="Toh H."/>
            <person name="Migita C.T."/>
            <person name="Okubo H."/>
            <person name="Nishiyama T."/>
            <person name="Hattori M."/>
            <person name="Furukawa K."/>
            <person name="Fujii T."/>
        </authorList>
    </citation>
    <scope>NUCLEOTIDE SEQUENCE [LARGE SCALE GENOMIC DNA]</scope>
</reference>
<name>I3INR8_9BACT</name>
<comment type="catalytic activity">
    <reaction evidence="1">
        <text>ATP + protein L-histidine = ADP + protein N-phospho-L-histidine.</text>
        <dbReference type="EC" id="2.7.13.3"/>
    </reaction>
</comment>
<dbReference type="PANTHER" id="PTHR43065">
    <property type="entry name" value="SENSOR HISTIDINE KINASE"/>
    <property type="match status" value="1"/>
</dbReference>
<feature type="domain" description="PAS" evidence="10">
    <location>
        <begin position="12"/>
        <end position="82"/>
    </location>
</feature>
<keyword evidence="13" id="KW-1185">Reference proteome</keyword>
<dbReference type="InterPro" id="IPR005467">
    <property type="entry name" value="His_kinase_dom"/>
</dbReference>
<evidence type="ECO:0000256" key="7">
    <source>
        <dbReference type="ARBA" id="ARBA00022840"/>
    </source>
</evidence>
<keyword evidence="4" id="KW-0808">Transferase</keyword>
<dbReference type="AlphaFoldDB" id="I3INR8"/>
<evidence type="ECO:0000256" key="3">
    <source>
        <dbReference type="ARBA" id="ARBA00022553"/>
    </source>
</evidence>
<dbReference type="PANTHER" id="PTHR43065:SF10">
    <property type="entry name" value="PEROXIDE STRESS-ACTIVATED HISTIDINE KINASE MAK3"/>
    <property type="match status" value="1"/>
</dbReference>
<evidence type="ECO:0000256" key="4">
    <source>
        <dbReference type="ARBA" id="ARBA00022679"/>
    </source>
</evidence>
<evidence type="ECO:0000259" key="9">
    <source>
        <dbReference type="PROSITE" id="PS50109"/>
    </source>
</evidence>
<feature type="domain" description="PAC" evidence="11">
    <location>
        <begin position="85"/>
        <end position="136"/>
    </location>
</feature>
<evidence type="ECO:0000313" key="12">
    <source>
        <dbReference type="EMBL" id="GAB63363.1"/>
    </source>
</evidence>
<evidence type="ECO:0000256" key="6">
    <source>
        <dbReference type="ARBA" id="ARBA00022777"/>
    </source>
</evidence>
<dbReference type="PROSITE" id="PS50112">
    <property type="entry name" value="PAS"/>
    <property type="match status" value="1"/>
</dbReference>